<accession>A0A8G2BKK0</accession>
<gene>
    <name evidence="1" type="ORF">SAMN05660686_03035</name>
</gene>
<organism evidence="1 2">
    <name type="scientific">Thalassobaculum litoreum DSM 18839</name>
    <dbReference type="NCBI Taxonomy" id="1123362"/>
    <lineage>
        <taxon>Bacteria</taxon>
        <taxon>Pseudomonadati</taxon>
        <taxon>Pseudomonadota</taxon>
        <taxon>Alphaproteobacteria</taxon>
        <taxon>Rhodospirillales</taxon>
        <taxon>Thalassobaculaceae</taxon>
        <taxon>Thalassobaculum</taxon>
    </lineage>
</organism>
<reference evidence="1 2" key="1">
    <citation type="submission" date="2016-10" db="EMBL/GenBank/DDBJ databases">
        <authorList>
            <person name="Varghese N."/>
            <person name="Submissions S."/>
        </authorList>
    </citation>
    <scope>NUCLEOTIDE SEQUENCE [LARGE SCALE GENOMIC DNA]</scope>
    <source>
        <strain evidence="1 2">DSM 18839</strain>
    </source>
</reference>
<dbReference type="InterPro" id="IPR006279">
    <property type="entry name" value="SoxD"/>
</dbReference>
<dbReference type="Gene3D" id="3.30.2270.10">
    <property type="entry name" value="Folate-binding superfamily"/>
    <property type="match status" value="1"/>
</dbReference>
<proteinExistence type="predicted"/>
<name>A0A8G2BKK0_9PROT</name>
<dbReference type="EMBL" id="FNBW01000009">
    <property type="protein sequence ID" value="SDG01389.1"/>
    <property type="molecule type" value="Genomic_DNA"/>
</dbReference>
<protein>
    <submittedName>
        <fullName evidence="1">Sarcosine oxidase subunit delta</fullName>
    </submittedName>
</protein>
<dbReference type="Proteomes" id="UP000198615">
    <property type="component" value="Unassembled WGS sequence"/>
</dbReference>
<keyword evidence="2" id="KW-1185">Reference proteome</keyword>
<sequence length="92" mass="10428">MIRITCPHCGPRDQDEFSYAGDATRTRPADPATASAADWHDYVYLRDNPAGPHLEFWHHIHGCRRYVKVLRDVTSHQVLACGWPDADLEAAQ</sequence>
<dbReference type="InterPro" id="IPR038561">
    <property type="entry name" value="SoxD_sf"/>
</dbReference>
<evidence type="ECO:0000313" key="1">
    <source>
        <dbReference type="EMBL" id="SDG01389.1"/>
    </source>
</evidence>
<dbReference type="RefSeq" id="WP_175474245.1">
    <property type="nucleotide sequence ID" value="NZ_FNBW01000009.1"/>
</dbReference>
<dbReference type="AlphaFoldDB" id="A0A8G2BKK0"/>
<comment type="caution">
    <text evidence="1">The sequence shown here is derived from an EMBL/GenBank/DDBJ whole genome shotgun (WGS) entry which is preliminary data.</text>
</comment>
<dbReference type="Pfam" id="PF04267">
    <property type="entry name" value="SoxD"/>
    <property type="match status" value="1"/>
</dbReference>
<dbReference type="GO" id="GO:0046653">
    <property type="term" value="P:tetrahydrofolate metabolic process"/>
    <property type="evidence" value="ECO:0007669"/>
    <property type="project" value="InterPro"/>
</dbReference>
<evidence type="ECO:0000313" key="2">
    <source>
        <dbReference type="Proteomes" id="UP000198615"/>
    </source>
</evidence>
<dbReference type="GO" id="GO:0008115">
    <property type="term" value="F:sarcosine oxidase activity"/>
    <property type="evidence" value="ECO:0007669"/>
    <property type="project" value="InterPro"/>
</dbReference>